<dbReference type="Gene3D" id="2.40.160.20">
    <property type="match status" value="1"/>
</dbReference>
<evidence type="ECO:0000259" key="2">
    <source>
        <dbReference type="Pfam" id="PF13505"/>
    </source>
</evidence>
<dbReference type="SUPFAM" id="SSF56925">
    <property type="entry name" value="OMPA-like"/>
    <property type="match status" value="1"/>
</dbReference>
<reference evidence="3" key="1">
    <citation type="submission" date="2016-10" db="EMBL/GenBank/DDBJ databases">
        <authorList>
            <person name="de Groot N.N."/>
        </authorList>
    </citation>
    <scope>NUCLEOTIDE SEQUENCE</scope>
</reference>
<protein>
    <submittedName>
        <fullName evidence="3">Putative outer membrane protein A</fullName>
    </submittedName>
</protein>
<organism evidence="3">
    <name type="scientific">hydrothermal vent metagenome</name>
    <dbReference type="NCBI Taxonomy" id="652676"/>
    <lineage>
        <taxon>unclassified sequences</taxon>
        <taxon>metagenomes</taxon>
        <taxon>ecological metagenomes</taxon>
    </lineage>
</organism>
<dbReference type="InterPro" id="IPR011250">
    <property type="entry name" value="OMP/PagP_B-barrel"/>
</dbReference>
<dbReference type="Pfam" id="PF13505">
    <property type="entry name" value="OMP_b-brl"/>
    <property type="match status" value="1"/>
</dbReference>
<name>A0A1W1BC56_9ZZZZ</name>
<dbReference type="InterPro" id="IPR027385">
    <property type="entry name" value="Beta-barrel_OMP"/>
</dbReference>
<dbReference type="AlphaFoldDB" id="A0A1W1BC56"/>
<evidence type="ECO:0000313" key="3">
    <source>
        <dbReference type="EMBL" id="SFV51171.1"/>
    </source>
</evidence>
<evidence type="ECO:0000256" key="1">
    <source>
        <dbReference type="ARBA" id="ARBA00022729"/>
    </source>
</evidence>
<dbReference type="EMBL" id="FPHC01000019">
    <property type="protein sequence ID" value="SFV51171.1"/>
    <property type="molecule type" value="Genomic_DNA"/>
</dbReference>
<sequence>MRNYTLSLLTIVALGQTLYAGGDIAPITTPVIEEPTAIEESSPFYIGLGIGRATLQDEITDEEMRSNTLTLQAGYQYNQYIALEGRYAFGFDTQYSVGNTNNQESDYDGDLSSWGIYLKPTYPIGDLNIYALLGYGGAMLDNLVSGDAYEDSFQWGAGMSYEIVDNLSIFVDYISLYDSKGFDYRAKNDDINANIWTLGVTYRF</sequence>
<feature type="domain" description="Outer membrane protein beta-barrel" evidence="2">
    <location>
        <begin position="39"/>
        <end position="204"/>
    </location>
</feature>
<keyword evidence="1" id="KW-0732">Signal</keyword>
<accession>A0A1W1BC56</accession>
<proteinExistence type="predicted"/>
<gene>
    <name evidence="3" type="ORF">MNB_SV-6-1459</name>
</gene>